<feature type="transmembrane region" description="Helical" evidence="7">
    <location>
        <begin position="73"/>
        <end position="90"/>
    </location>
</feature>
<feature type="domain" description="MgtC/SapB/SrpB/YhiD N-terminal" evidence="8">
    <location>
        <begin position="21"/>
        <end position="140"/>
    </location>
</feature>
<evidence type="ECO:0000313" key="9">
    <source>
        <dbReference type="EMBL" id="GAA0854202.1"/>
    </source>
</evidence>
<evidence type="ECO:0000256" key="2">
    <source>
        <dbReference type="ARBA" id="ARBA00009298"/>
    </source>
</evidence>
<comment type="similarity">
    <text evidence="2 7">Belongs to the MgtC/SapB family.</text>
</comment>
<dbReference type="InterPro" id="IPR003416">
    <property type="entry name" value="MgtC/SapB/SrpB/YhiD_fam"/>
</dbReference>
<dbReference type="PRINTS" id="PR01837">
    <property type="entry name" value="MGTCSAPBPROT"/>
</dbReference>
<keyword evidence="7" id="KW-0997">Cell inner membrane</keyword>
<comment type="subcellular location">
    <subcellularLocation>
        <location evidence="7">Cell inner membrane</location>
        <topology evidence="7">Multi-pass membrane protein</topology>
    </subcellularLocation>
    <subcellularLocation>
        <location evidence="1">Cell membrane</location>
        <topology evidence="1">Multi-pass membrane protein</topology>
    </subcellularLocation>
</comment>
<dbReference type="Pfam" id="PF02308">
    <property type="entry name" value="MgtC"/>
    <property type="match status" value="1"/>
</dbReference>
<comment type="caution">
    <text evidence="9">The sequence shown here is derived from an EMBL/GenBank/DDBJ whole genome shotgun (WGS) entry which is preliminary data.</text>
</comment>
<dbReference type="EMBL" id="BAAAFD010000002">
    <property type="protein sequence ID" value="GAA0854202.1"/>
    <property type="molecule type" value="Genomic_DNA"/>
</dbReference>
<accession>A0ABP3WP80</accession>
<name>A0ABP3WP80_9ALTE</name>
<organism evidence="9 10">
    <name type="scientific">Aliiglaciecola litoralis</name>
    <dbReference type="NCBI Taxonomy" id="582857"/>
    <lineage>
        <taxon>Bacteria</taxon>
        <taxon>Pseudomonadati</taxon>
        <taxon>Pseudomonadota</taxon>
        <taxon>Gammaproteobacteria</taxon>
        <taxon>Alteromonadales</taxon>
        <taxon>Alteromonadaceae</taxon>
        <taxon>Aliiglaciecola</taxon>
    </lineage>
</organism>
<keyword evidence="5 7" id="KW-1133">Transmembrane helix</keyword>
<dbReference type="Proteomes" id="UP001500359">
    <property type="component" value="Unassembled WGS sequence"/>
</dbReference>
<evidence type="ECO:0000256" key="4">
    <source>
        <dbReference type="ARBA" id="ARBA00022692"/>
    </source>
</evidence>
<feature type="transmembrane region" description="Helical" evidence="7">
    <location>
        <begin position="97"/>
        <end position="116"/>
    </location>
</feature>
<evidence type="ECO:0000256" key="7">
    <source>
        <dbReference type="RuleBase" id="RU365041"/>
    </source>
</evidence>
<keyword evidence="10" id="KW-1185">Reference proteome</keyword>
<feature type="transmembrane region" description="Helical" evidence="7">
    <location>
        <begin position="12"/>
        <end position="31"/>
    </location>
</feature>
<evidence type="ECO:0000256" key="3">
    <source>
        <dbReference type="ARBA" id="ARBA00022475"/>
    </source>
</evidence>
<dbReference type="PANTHER" id="PTHR33778:SF1">
    <property type="entry name" value="MAGNESIUM TRANSPORTER YHID-RELATED"/>
    <property type="match status" value="1"/>
</dbReference>
<feature type="transmembrane region" description="Helical" evidence="7">
    <location>
        <begin position="43"/>
        <end position="61"/>
    </location>
</feature>
<feature type="transmembrane region" description="Helical" evidence="7">
    <location>
        <begin position="122"/>
        <end position="138"/>
    </location>
</feature>
<gene>
    <name evidence="9" type="ORF">GCM10009114_09150</name>
</gene>
<evidence type="ECO:0000259" key="8">
    <source>
        <dbReference type="Pfam" id="PF02308"/>
    </source>
</evidence>
<reference evidence="10" key="1">
    <citation type="journal article" date="2019" name="Int. J. Syst. Evol. Microbiol.">
        <title>The Global Catalogue of Microorganisms (GCM) 10K type strain sequencing project: providing services to taxonomists for standard genome sequencing and annotation.</title>
        <authorList>
            <consortium name="The Broad Institute Genomics Platform"/>
            <consortium name="The Broad Institute Genome Sequencing Center for Infectious Disease"/>
            <person name="Wu L."/>
            <person name="Ma J."/>
        </authorList>
    </citation>
    <scope>NUCLEOTIDE SEQUENCE [LARGE SCALE GENOMIC DNA]</scope>
    <source>
        <strain evidence="10">JCM 15896</strain>
    </source>
</reference>
<evidence type="ECO:0000256" key="1">
    <source>
        <dbReference type="ARBA" id="ARBA00004651"/>
    </source>
</evidence>
<dbReference type="InterPro" id="IPR049177">
    <property type="entry name" value="MgtC_SapB_SrpB_YhiD_N"/>
</dbReference>
<keyword evidence="3" id="KW-1003">Cell membrane</keyword>
<proteinExistence type="inferred from homology"/>
<keyword evidence="6 7" id="KW-0472">Membrane</keyword>
<sequence length="143" mass="15364">MMDTLLEIDFVVIVQHLLKMGIAFLLALPLAINREQQAQSAGLRTFPLVTIASCAFMLVGIDVFRDPESQARVMYGIVTGIGFIGGGSIIKSSENVYGTATAASIWLTGAIGVSVAFNRYEIAIVLSVVGYLVLKFLGKYKST</sequence>
<evidence type="ECO:0000256" key="5">
    <source>
        <dbReference type="ARBA" id="ARBA00022989"/>
    </source>
</evidence>
<keyword evidence="4 7" id="KW-0812">Transmembrane</keyword>
<dbReference type="PANTHER" id="PTHR33778">
    <property type="entry name" value="PROTEIN MGTC"/>
    <property type="match status" value="1"/>
</dbReference>
<evidence type="ECO:0000256" key="6">
    <source>
        <dbReference type="ARBA" id="ARBA00023136"/>
    </source>
</evidence>
<evidence type="ECO:0000313" key="10">
    <source>
        <dbReference type="Proteomes" id="UP001500359"/>
    </source>
</evidence>
<protein>
    <recommendedName>
        <fullName evidence="7">Protein MgtC</fullName>
    </recommendedName>
</protein>